<organism evidence="2 3">
    <name type="scientific">Candidatus Geothrix skivensis</name>
    <dbReference type="NCBI Taxonomy" id="2954439"/>
    <lineage>
        <taxon>Bacteria</taxon>
        <taxon>Pseudomonadati</taxon>
        <taxon>Acidobacteriota</taxon>
        <taxon>Holophagae</taxon>
        <taxon>Holophagales</taxon>
        <taxon>Holophagaceae</taxon>
        <taxon>Geothrix</taxon>
    </lineage>
</organism>
<gene>
    <name evidence="2" type="ORF">IPP58_04510</name>
</gene>
<reference evidence="2" key="1">
    <citation type="submission" date="2020-10" db="EMBL/GenBank/DDBJ databases">
        <title>Connecting structure to function with the recovery of over 1000 high-quality activated sludge metagenome-assembled genomes encoding full-length rRNA genes using long-read sequencing.</title>
        <authorList>
            <person name="Singleton C.M."/>
            <person name="Petriglieri F."/>
            <person name="Kristensen J.M."/>
            <person name="Kirkegaard R.H."/>
            <person name="Michaelsen T.Y."/>
            <person name="Andersen M.H."/>
            <person name="Karst S.M."/>
            <person name="Dueholm M.S."/>
            <person name="Nielsen P.H."/>
            <person name="Albertsen M."/>
        </authorList>
    </citation>
    <scope>NUCLEOTIDE SEQUENCE</scope>
    <source>
        <strain evidence="2">Skiv_18-Q3-R9-52_MAXAC.067</strain>
    </source>
</reference>
<dbReference type="AlphaFoldDB" id="A0A9D7SFW2"/>
<evidence type="ECO:0000313" key="2">
    <source>
        <dbReference type="EMBL" id="MBK9795747.1"/>
    </source>
</evidence>
<keyword evidence="1" id="KW-0812">Transmembrane</keyword>
<name>A0A9D7SFW2_9BACT</name>
<feature type="transmembrane region" description="Helical" evidence="1">
    <location>
        <begin position="12"/>
        <end position="33"/>
    </location>
</feature>
<dbReference type="Pfam" id="PF03350">
    <property type="entry name" value="UPF0114"/>
    <property type="match status" value="1"/>
</dbReference>
<proteinExistence type="predicted"/>
<evidence type="ECO:0000313" key="3">
    <source>
        <dbReference type="Proteomes" id="UP000886657"/>
    </source>
</evidence>
<comment type="caution">
    <text evidence="2">The sequence shown here is derived from an EMBL/GenBank/DDBJ whole genome shotgun (WGS) entry which is preliminary data.</text>
</comment>
<feature type="transmembrane region" description="Helical" evidence="1">
    <location>
        <begin position="102"/>
        <end position="121"/>
    </location>
</feature>
<keyword evidence="1" id="KW-1133">Transmembrane helix</keyword>
<sequence>MLKRTLESSRYLVVLGVVSSLVASAAAFLWGTWKTGLLLWSLAISGGDQPLLAVRLIELMDKFLIATGLYIFAVGLYDLFIGELDLPKWLDVHNLHDIKARISSILVLVMAIVFVEHLVLWEKPLETLALGAAITLVTMALLVFNRYSEKAT</sequence>
<feature type="transmembrane region" description="Helical" evidence="1">
    <location>
        <begin position="127"/>
        <end position="144"/>
    </location>
</feature>
<dbReference type="EMBL" id="JADKIO010000005">
    <property type="protein sequence ID" value="MBK9795747.1"/>
    <property type="molecule type" value="Genomic_DNA"/>
</dbReference>
<dbReference type="PIRSF" id="PIRSF026509">
    <property type="entry name" value="UCP026509"/>
    <property type="match status" value="1"/>
</dbReference>
<dbReference type="Proteomes" id="UP000886657">
    <property type="component" value="Unassembled WGS sequence"/>
</dbReference>
<evidence type="ECO:0000256" key="1">
    <source>
        <dbReference type="SAM" id="Phobius"/>
    </source>
</evidence>
<dbReference type="PANTHER" id="PTHR31721:SF4">
    <property type="entry name" value="OS06G0710300 PROTEIN"/>
    <property type="match status" value="1"/>
</dbReference>
<dbReference type="PANTHER" id="PTHR31721">
    <property type="entry name" value="OS06G0710300 PROTEIN"/>
    <property type="match status" value="1"/>
</dbReference>
<protein>
    <submittedName>
        <fullName evidence="2">YqhA family protein</fullName>
    </submittedName>
</protein>
<keyword evidence="1" id="KW-0472">Membrane</keyword>
<feature type="transmembrane region" description="Helical" evidence="1">
    <location>
        <begin position="63"/>
        <end position="81"/>
    </location>
</feature>
<dbReference type="InterPro" id="IPR005134">
    <property type="entry name" value="UPF0114"/>
</dbReference>
<accession>A0A9D7SFW2</accession>